<dbReference type="CDD" id="cd08267">
    <property type="entry name" value="MDR1"/>
    <property type="match status" value="1"/>
</dbReference>
<dbReference type="Gene3D" id="3.90.180.10">
    <property type="entry name" value="Medium-chain alcohol dehydrogenases, catalytic domain"/>
    <property type="match status" value="1"/>
</dbReference>
<dbReference type="SUPFAM" id="SSF50129">
    <property type="entry name" value="GroES-like"/>
    <property type="match status" value="1"/>
</dbReference>
<evidence type="ECO:0000256" key="1">
    <source>
        <dbReference type="ARBA" id="ARBA00023002"/>
    </source>
</evidence>
<organism evidence="3 4">
    <name type="scientific">Streptomyces flavotricini</name>
    <dbReference type="NCBI Taxonomy" id="66888"/>
    <lineage>
        <taxon>Bacteria</taxon>
        <taxon>Bacillati</taxon>
        <taxon>Actinomycetota</taxon>
        <taxon>Actinomycetes</taxon>
        <taxon>Kitasatosporales</taxon>
        <taxon>Streptomycetaceae</taxon>
        <taxon>Streptomyces</taxon>
    </lineage>
</organism>
<keyword evidence="1" id="KW-0560">Oxidoreductase</keyword>
<dbReference type="SUPFAM" id="SSF51735">
    <property type="entry name" value="NAD(P)-binding Rossmann-fold domains"/>
    <property type="match status" value="1"/>
</dbReference>
<gene>
    <name evidence="3" type="ORF">K7B10_38565</name>
</gene>
<sequence length="323" mass="34065">MKAIAQDTYGNSEVLGLRDVQTPTPGGGEVLIAVRAAALDAGVWHLMTGRPYLVRLMGYGLRRPKVPVRGREVAGRIEAVGEGVTGFRVGDEVFGVCEGSFAEFATARQDKIAAVPAGIPPEHAAALPVSGLTALQALRDAGRVRPGQRVLVIGAAGGVGTYAVQLAKAYGAHVTGVCSTSKTELVRSLGADEVVDYTREEFADGVRAYDLILDTAGNRALSHLRRALTPRGTLVLVGGEGGGRWIGTMARVLRAALLNPFVRHTLKPFMAAERRADLEVLGRHVEAGELTPAIHRVRPLAEAAAAIDAMHRGEARGKTLIVP</sequence>
<evidence type="ECO:0000259" key="2">
    <source>
        <dbReference type="SMART" id="SM00829"/>
    </source>
</evidence>
<feature type="domain" description="Enoyl reductase (ER)" evidence="2">
    <location>
        <begin position="10"/>
        <end position="321"/>
    </location>
</feature>
<comment type="caution">
    <text evidence="3">The sequence shown here is derived from an EMBL/GenBank/DDBJ whole genome shotgun (WGS) entry which is preliminary data.</text>
</comment>
<reference evidence="3 4" key="1">
    <citation type="submission" date="2021-08" db="EMBL/GenBank/DDBJ databases">
        <title>Genomic Architecture of Streptomyces flavotricini NGL1 and Streptomyces erythrochromogenes HMS4 With Differential Plant Beneficial attributes and laccase production capabilities.</title>
        <authorList>
            <person name="Salwan R."/>
            <person name="Kaur R."/>
            <person name="Sharma V."/>
        </authorList>
    </citation>
    <scope>NUCLEOTIDE SEQUENCE [LARGE SCALE GENOMIC DNA]</scope>
    <source>
        <strain evidence="3 4">NGL1</strain>
    </source>
</reference>
<dbReference type="SMART" id="SM00829">
    <property type="entry name" value="PKS_ER"/>
    <property type="match status" value="1"/>
</dbReference>
<dbReference type="PANTHER" id="PTHR11695:SF294">
    <property type="entry name" value="RETICULON-4-INTERACTING PROTEIN 1, MITOCHONDRIAL"/>
    <property type="match status" value="1"/>
</dbReference>
<dbReference type="Proteomes" id="UP001520654">
    <property type="component" value="Unassembled WGS sequence"/>
</dbReference>
<dbReference type="InterPro" id="IPR013154">
    <property type="entry name" value="ADH-like_N"/>
</dbReference>
<dbReference type="EMBL" id="JAINUL010000001">
    <property type="protein sequence ID" value="MCC0100572.1"/>
    <property type="molecule type" value="Genomic_DNA"/>
</dbReference>
<dbReference type="PANTHER" id="PTHR11695">
    <property type="entry name" value="ALCOHOL DEHYDROGENASE RELATED"/>
    <property type="match status" value="1"/>
</dbReference>
<protein>
    <submittedName>
        <fullName evidence="3">NAD(P)-dependent alcohol dehydrogenase</fullName>
    </submittedName>
</protein>
<dbReference type="Gene3D" id="3.40.50.720">
    <property type="entry name" value="NAD(P)-binding Rossmann-like Domain"/>
    <property type="match status" value="1"/>
</dbReference>
<name>A0ABS8EHE8_9ACTN</name>
<evidence type="ECO:0000313" key="4">
    <source>
        <dbReference type="Proteomes" id="UP001520654"/>
    </source>
</evidence>
<accession>A0ABS8EHE8</accession>
<dbReference type="InterPro" id="IPR050700">
    <property type="entry name" value="YIM1/Zinc_Alcohol_DH_Fams"/>
</dbReference>
<dbReference type="Pfam" id="PF08240">
    <property type="entry name" value="ADH_N"/>
    <property type="match status" value="1"/>
</dbReference>
<dbReference type="InterPro" id="IPR036291">
    <property type="entry name" value="NAD(P)-bd_dom_sf"/>
</dbReference>
<dbReference type="InterPro" id="IPR002364">
    <property type="entry name" value="Quin_OxRdtase/zeta-crystal_CS"/>
</dbReference>
<dbReference type="Pfam" id="PF13602">
    <property type="entry name" value="ADH_zinc_N_2"/>
    <property type="match status" value="1"/>
</dbReference>
<proteinExistence type="predicted"/>
<evidence type="ECO:0000313" key="3">
    <source>
        <dbReference type="EMBL" id="MCC0100572.1"/>
    </source>
</evidence>
<dbReference type="InterPro" id="IPR011032">
    <property type="entry name" value="GroES-like_sf"/>
</dbReference>
<dbReference type="InterPro" id="IPR020843">
    <property type="entry name" value="ER"/>
</dbReference>
<dbReference type="RefSeq" id="WP_229344321.1">
    <property type="nucleotide sequence ID" value="NZ_JAINUL010000001.1"/>
</dbReference>
<keyword evidence="4" id="KW-1185">Reference proteome</keyword>
<dbReference type="PROSITE" id="PS01162">
    <property type="entry name" value="QOR_ZETA_CRYSTAL"/>
    <property type="match status" value="1"/>
</dbReference>